<sequence length="91" mass="10568">MRNIKTVLKRTTARPRKLRATDRCIVHVIVSQQHSSPPLRCQNAITRRGVRRPSDEARRWRGYLKHDACMRSAIRLVSAASAETNEYNRNN</sequence>
<evidence type="ECO:0000313" key="2">
    <source>
        <dbReference type="Proteomes" id="UP000299102"/>
    </source>
</evidence>
<dbReference type="EMBL" id="BGZK01000188">
    <property type="protein sequence ID" value="GBP27046.1"/>
    <property type="molecule type" value="Genomic_DNA"/>
</dbReference>
<organism evidence="1 2">
    <name type="scientific">Eumeta variegata</name>
    <name type="common">Bagworm moth</name>
    <name type="synonym">Eumeta japonica</name>
    <dbReference type="NCBI Taxonomy" id="151549"/>
    <lineage>
        <taxon>Eukaryota</taxon>
        <taxon>Metazoa</taxon>
        <taxon>Ecdysozoa</taxon>
        <taxon>Arthropoda</taxon>
        <taxon>Hexapoda</taxon>
        <taxon>Insecta</taxon>
        <taxon>Pterygota</taxon>
        <taxon>Neoptera</taxon>
        <taxon>Endopterygota</taxon>
        <taxon>Lepidoptera</taxon>
        <taxon>Glossata</taxon>
        <taxon>Ditrysia</taxon>
        <taxon>Tineoidea</taxon>
        <taxon>Psychidae</taxon>
        <taxon>Oiketicinae</taxon>
        <taxon>Eumeta</taxon>
    </lineage>
</organism>
<comment type="caution">
    <text evidence="1">The sequence shown here is derived from an EMBL/GenBank/DDBJ whole genome shotgun (WGS) entry which is preliminary data.</text>
</comment>
<accession>A0A4C1UM41</accession>
<gene>
    <name evidence="1" type="ORF">EVAR_11282_1</name>
</gene>
<keyword evidence="2" id="KW-1185">Reference proteome</keyword>
<evidence type="ECO:0000313" key="1">
    <source>
        <dbReference type="EMBL" id="GBP27046.1"/>
    </source>
</evidence>
<dbReference type="AlphaFoldDB" id="A0A4C1UM41"/>
<protein>
    <submittedName>
        <fullName evidence="1">Uncharacterized protein</fullName>
    </submittedName>
</protein>
<reference evidence="1 2" key="1">
    <citation type="journal article" date="2019" name="Commun. Biol.">
        <title>The bagworm genome reveals a unique fibroin gene that provides high tensile strength.</title>
        <authorList>
            <person name="Kono N."/>
            <person name="Nakamura H."/>
            <person name="Ohtoshi R."/>
            <person name="Tomita M."/>
            <person name="Numata K."/>
            <person name="Arakawa K."/>
        </authorList>
    </citation>
    <scope>NUCLEOTIDE SEQUENCE [LARGE SCALE GENOMIC DNA]</scope>
</reference>
<name>A0A4C1UM41_EUMVA</name>
<proteinExistence type="predicted"/>
<dbReference type="Proteomes" id="UP000299102">
    <property type="component" value="Unassembled WGS sequence"/>
</dbReference>